<evidence type="ECO:0000256" key="1">
    <source>
        <dbReference type="SAM" id="Phobius"/>
    </source>
</evidence>
<evidence type="ECO:0000313" key="2">
    <source>
        <dbReference type="EMBL" id="VDP74940.1"/>
    </source>
</evidence>
<reference evidence="4" key="1">
    <citation type="submission" date="2016-06" db="UniProtKB">
        <authorList>
            <consortium name="WormBaseParasite"/>
        </authorList>
    </citation>
    <scope>IDENTIFICATION</scope>
</reference>
<organism evidence="4">
    <name type="scientific">Schistosoma curassoni</name>
    <dbReference type="NCBI Taxonomy" id="6186"/>
    <lineage>
        <taxon>Eukaryota</taxon>
        <taxon>Metazoa</taxon>
        <taxon>Spiralia</taxon>
        <taxon>Lophotrochozoa</taxon>
        <taxon>Platyhelminthes</taxon>
        <taxon>Trematoda</taxon>
        <taxon>Digenea</taxon>
        <taxon>Strigeidida</taxon>
        <taxon>Schistosomatoidea</taxon>
        <taxon>Schistosomatidae</taxon>
        <taxon>Schistosoma</taxon>
    </lineage>
</organism>
<reference evidence="2 3" key="2">
    <citation type="submission" date="2018-11" db="EMBL/GenBank/DDBJ databases">
        <authorList>
            <consortium name="Pathogen Informatics"/>
        </authorList>
    </citation>
    <scope>NUCLEOTIDE SEQUENCE [LARGE SCALE GENOMIC DNA]</scope>
    <source>
        <strain evidence="2">Dakar</strain>
        <strain evidence="3">Dakar, Senegal</strain>
    </source>
</reference>
<proteinExistence type="predicted"/>
<accession>A0A183L1T0</accession>
<gene>
    <name evidence="2" type="ORF">SCUD_LOCUS21280</name>
</gene>
<dbReference type="AlphaFoldDB" id="A0A183L1T0"/>
<dbReference type="STRING" id="6186.A0A183L1T0"/>
<keyword evidence="1" id="KW-0812">Transmembrane</keyword>
<sequence>MLSSEFSAIAHSIIVIDVTTGLFGHKTECKSLTSHSLPTKHYRTRDSVLTTLFQISHIRTVYNIFVAVTIIFSANTVIQDFIDPKINLYAYDMDILRFTFGNLDDVFRIWLSMKMSTIFIPFWGVLLWMAYRPKVGKKICPTDWIFFIAYIIYQIYIFSSFT</sequence>
<keyword evidence="1" id="KW-1133">Transmembrane helix</keyword>
<feature type="transmembrane region" description="Helical" evidence="1">
    <location>
        <begin position="60"/>
        <end position="78"/>
    </location>
</feature>
<dbReference type="WBParaSite" id="SCUD_0002128301-mRNA-1">
    <property type="protein sequence ID" value="SCUD_0002128301-mRNA-1"/>
    <property type="gene ID" value="SCUD_0002128301"/>
</dbReference>
<evidence type="ECO:0000313" key="4">
    <source>
        <dbReference type="WBParaSite" id="SCUD_0002128301-mRNA-1"/>
    </source>
</evidence>
<protein>
    <submittedName>
        <fullName evidence="4">Acyl_transf_3 domain-containing protein</fullName>
    </submittedName>
</protein>
<evidence type="ECO:0000313" key="3">
    <source>
        <dbReference type="Proteomes" id="UP000279833"/>
    </source>
</evidence>
<feature type="transmembrane region" description="Helical" evidence="1">
    <location>
        <begin position="143"/>
        <end position="161"/>
    </location>
</feature>
<dbReference type="Proteomes" id="UP000279833">
    <property type="component" value="Unassembled WGS sequence"/>
</dbReference>
<feature type="transmembrane region" description="Helical" evidence="1">
    <location>
        <begin position="109"/>
        <end position="131"/>
    </location>
</feature>
<dbReference type="EMBL" id="UZAK01046185">
    <property type="protein sequence ID" value="VDP74940.1"/>
    <property type="molecule type" value="Genomic_DNA"/>
</dbReference>
<keyword evidence="1" id="KW-0472">Membrane</keyword>
<keyword evidence="3" id="KW-1185">Reference proteome</keyword>
<name>A0A183L1T0_9TREM</name>